<feature type="domain" description="Peptidase S1" evidence="6">
    <location>
        <begin position="133"/>
        <end position="374"/>
    </location>
</feature>
<dbReference type="InterPro" id="IPR001254">
    <property type="entry name" value="Trypsin_dom"/>
</dbReference>
<dbReference type="PROSITE" id="PS50240">
    <property type="entry name" value="TRYPSIN_DOM"/>
    <property type="match status" value="1"/>
</dbReference>
<dbReference type="InterPro" id="IPR043504">
    <property type="entry name" value="Peptidase_S1_PA_chymotrypsin"/>
</dbReference>
<dbReference type="InterPro" id="IPR033116">
    <property type="entry name" value="TRYPSIN_SER"/>
</dbReference>
<protein>
    <recommendedName>
        <fullName evidence="6">Peptidase S1 domain-containing protein</fullName>
    </recommendedName>
</protein>
<evidence type="ECO:0000256" key="3">
    <source>
        <dbReference type="ARBA" id="ARBA00024195"/>
    </source>
</evidence>
<dbReference type="PANTHER" id="PTHR24252">
    <property type="entry name" value="ACROSIN-RELATED"/>
    <property type="match status" value="1"/>
</dbReference>
<dbReference type="SMART" id="SM00020">
    <property type="entry name" value="Tryp_SPc"/>
    <property type="match status" value="1"/>
</dbReference>
<keyword evidence="4" id="KW-0645">Protease</keyword>
<dbReference type="SUPFAM" id="SSF50494">
    <property type="entry name" value="Trypsin-like serine proteases"/>
    <property type="match status" value="1"/>
</dbReference>
<dbReference type="InterPro" id="IPR018114">
    <property type="entry name" value="TRYPSIN_HIS"/>
</dbReference>
<comment type="caution">
    <text evidence="7">The sequence shown here is derived from an EMBL/GenBank/DDBJ whole genome shotgun (WGS) entry which is preliminary data.</text>
</comment>
<keyword evidence="8" id="KW-1185">Reference proteome</keyword>
<keyword evidence="2" id="KW-1015">Disulfide bond</keyword>
<evidence type="ECO:0000256" key="1">
    <source>
        <dbReference type="ARBA" id="ARBA00022729"/>
    </source>
</evidence>
<comment type="similarity">
    <text evidence="3">Belongs to the peptidase S1 family. CLIP subfamily.</text>
</comment>
<dbReference type="Proteomes" id="UP000663880">
    <property type="component" value="Unassembled WGS sequence"/>
</dbReference>
<dbReference type="GO" id="GO:0004252">
    <property type="term" value="F:serine-type endopeptidase activity"/>
    <property type="evidence" value="ECO:0007669"/>
    <property type="project" value="InterPro"/>
</dbReference>
<organism evidence="7 8">
    <name type="scientific">Pieris macdunnoughi</name>
    <dbReference type="NCBI Taxonomy" id="345717"/>
    <lineage>
        <taxon>Eukaryota</taxon>
        <taxon>Metazoa</taxon>
        <taxon>Ecdysozoa</taxon>
        <taxon>Arthropoda</taxon>
        <taxon>Hexapoda</taxon>
        <taxon>Insecta</taxon>
        <taxon>Pterygota</taxon>
        <taxon>Neoptera</taxon>
        <taxon>Endopterygota</taxon>
        <taxon>Lepidoptera</taxon>
        <taxon>Glossata</taxon>
        <taxon>Ditrysia</taxon>
        <taxon>Papilionoidea</taxon>
        <taxon>Pieridae</taxon>
        <taxon>Pierinae</taxon>
        <taxon>Pieris</taxon>
    </lineage>
</organism>
<dbReference type="PROSITE" id="PS00134">
    <property type="entry name" value="TRYPSIN_HIS"/>
    <property type="match status" value="1"/>
</dbReference>
<evidence type="ECO:0000313" key="7">
    <source>
        <dbReference type="EMBL" id="CAF4939602.1"/>
    </source>
</evidence>
<name>A0A821XJN0_9NEOP</name>
<accession>A0A821XJN0</accession>
<reference evidence="7" key="1">
    <citation type="submission" date="2021-02" db="EMBL/GenBank/DDBJ databases">
        <authorList>
            <person name="Steward A R."/>
        </authorList>
    </citation>
    <scope>NUCLEOTIDE SEQUENCE</scope>
</reference>
<dbReference type="OrthoDB" id="6339452at2759"/>
<dbReference type="Gene3D" id="2.40.10.10">
    <property type="entry name" value="Trypsin-like serine proteases"/>
    <property type="match status" value="1"/>
</dbReference>
<dbReference type="InterPro" id="IPR001314">
    <property type="entry name" value="Peptidase_S1A"/>
</dbReference>
<dbReference type="PRINTS" id="PR00722">
    <property type="entry name" value="CHYMOTRYPSIN"/>
</dbReference>
<dbReference type="EMBL" id="CAJOBZ010000066">
    <property type="protein sequence ID" value="CAF4939602.1"/>
    <property type="molecule type" value="Genomic_DNA"/>
</dbReference>
<dbReference type="Pfam" id="PF00089">
    <property type="entry name" value="Trypsin"/>
    <property type="match status" value="1"/>
</dbReference>
<evidence type="ECO:0000256" key="4">
    <source>
        <dbReference type="RuleBase" id="RU363034"/>
    </source>
</evidence>
<dbReference type="AlphaFoldDB" id="A0A821XJN0"/>
<dbReference type="PANTHER" id="PTHR24252:SF7">
    <property type="entry name" value="HYALIN"/>
    <property type="match status" value="1"/>
</dbReference>
<feature type="chain" id="PRO_5032883204" description="Peptidase S1 domain-containing protein" evidence="5">
    <location>
        <begin position="18"/>
        <end position="376"/>
    </location>
</feature>
<dbReference type="InterPro" id="IPR022700">
    <property type="entry name" value="CLIP"/>
</dbReference>
<evidence type="ECO:0000259" key="6">
    <source>
        <dbReference type="PROSITE" id="PS50240"/>
    </source>
</evidence>
<keyword evidence="4" id="KW-0378">Hydrolase</keyword>
<evidence type="ECO:0000256" key="5">
    <source>
        <dbReference type="SAM" id="SignalP"/>
    </source>
</evidence>
<dbReference type="CDD" id="cd00190">
    <property type="entry name" value="Tryp_SPc"/>
    <property type="match status" value="1"/>
</dbReference>
<keyword evidence="1 5" id="KW-0732">Signal</keyword>
<keyword evidence="4" id="KW-0720">Serine protease</keyword>
<sequence length="376" mass="42271">MLIHLAIVFSLLAFTKSLNEGDKCFKTDGSPGVCKAINDCPYAEDDFRKNLEPMKCGISDIYSVICCGESLVVTTPKIKGRNTTTTEGPKAKEFSLECNKPERIGRKAYTKCLEYQEKYVSTCSAAPGNIMPIVGGQDAQEGEFPHMALLGYGKDKLEWICGGFIISEEFVVTAGHCTYSPYHGPVKKIRVGILRRSDPVDASKEYNVYPIKYPQYHSPMRYHDIALLRTDRIMQFNKFVMPACLHDGDESQTDAIVTGWGTTVFRHQELPDVLQKATVERFQNGECQELYRKTRLMPKGFNSTTQLCYGSRGSNQDTCEGDSGGPLQVSHPIVCCMHWVFGITSWGKWCGIAGEPSIYTRLQYYLPWIEEVVWPI</sequence>
<evidence type="ECO:0000256" key="2">
    <source>
        <dbReference type="ARBA" id="ARBA00023157"/>
    </source>
</evidence>
<dbReference type="SMART" id="SM00680">
    <property type="entry name" value="CLIP"/>
    <property type="match status" value="1"/>
</dbReference>
<dbReference type="GO" id="GO:0006508">
    <property type="term" value="P:proteolysis"/>
    <property type="evidence" value="ECO:0007669"/>
    <property type="project" value="UniProtKB-KW"/>
</dbReference>
<feature type="signal peptide" evidence="5">
    <location>
        <begin position="1"/>
        <end position="17"/>
    </location>
</feature>
<evidence type="ECO:0000313" key="8">
    <source>
        <dbReference type="Proteomes" id="UP000663880"/>
    </source>
</evidence>
<dbReference type="PROSITE" id="PS00135">
    <property type="entry name" value="TRYPSIN_SER"/>
    <property type="match status" value="1"/>
</dbReference>
<dbReference type="InterPro" id="IPR009003">
    <property type="entry name" value="Peptidase_S1_PA"/>
</dbReference>
<proteinExistence type="inferred from homology"/>
<gene>
    <name evidence="7" type="ORF">PMACD_LOCUS14608</name>
</gene>